<reference evidence="2" key="1">
    <citation type="submission" date="2018-11" db="EMBL/GenBank/DDBJ databases">
        <authorList>
            <consortium name="Pathogen Informatics"/>
        </authorList>
    </citation>
    <scope>NUCLEOTIDE SEQUENCE</scope>
</reference>
<comment type="caution">
    <text evidence="2">The sequence shown here is derived from an EMBL/GenBank/DDBJ whole genome shotgun (WGS) entry which is preliminary data.</text>
</comment>
<feature type="compositionally biased region" description="Low complexity" evidence="1">
    <location>
        <begin position="185"/>
        <end position="201"/>
    </location>
</feature>
<dbReference type="EMBL" id="CAAALY010131559">
    <property type="protein sequence ID" value="VEL32214.1"/>
    <property type="molecule type" value="Genomic_DNA"/>
</dbReference>
<keyword evidence="3" id="KW-1185">Reference proteome</keyword>
<protein>
    <submittedName>
        <fullName evidence="2">Uncharacterized protein</fullName>
    </submittedName>
</protein>
<name>A0A3S5AUA7_9PLAT</name>
<feature type="region of interest" description="Disordered" evidence="1">
    <location>
        <begin position="185"/>
        <end position="275"/>
    </location>
</feature>
<evidence type="ECO:0000313" key="3">
    <source>
        <dbReference type="Proteomes" id="UP000784294"/>
    </source>
</evidence>
<accession>A0A3S5AUA7</accession>
<dbReference type="AlphaFoldDB" id="A0A3S5AUA7"/>
<evidence type="ECO:0000256" key="1">
    <source>
        <dbReference type="SAM" id="MobiDB-lite"/>
    </source>
</evidence>
<proteinExistence type="predicted"/>
<evidence type="ECO:0000313" key="2">
    <source>
        <dbReference type="EMBL" id="VEL32214.1"/>
    </source>
</evidence>
<feature type="compositionally biased region" description="Polar residues" evidence="1">
    <location>
        <begin position="202"/>
        <end position="214"/>
    </location>
</feature>
<feature type="compositionally biased region" description="Basic and acidic residues" evidence="1">
    <location>
        <begin position="31"/>
        <end position="42"/>
    </location>
</feature>
<sequence length="275" mass="29235">MQSHDQPEANLLVPPDGWDSACQRSGRRCRHEAGETTPDSRQRHQRRARSGFSRREKTKHAATGTDETAGSNVDVDVDINVAEGDGCGGDLPQLHVRLADGSTAVCIGLDATNSYALFQPLQPVATTTSSASLSPTSLAGRPDEETSEAALAADRIVPFAWLSSGATFFLSSPNLLIPSPSLLDSDANTSENPAPSEASASLEITTCGQRQAASDSEAIRRPGDPNSPPLQGIPSDGNTDKPKVMPTFAYSQLPHRNRDSNSLFSDPVDLDAKWD</sequence>
<feature type="region of interest" description="Disordered" evidence="1">
    <location>
        <begin position="1"/>
        <end position="71"/>
    </location>
</feature>
<organism evidence="2 3">
    <name type="scientific">Protopolystoma xenopodis</name>
    <dbReference type="NCBI Taxonomy" id="117903"/>
    <lineage>
        <taxon>Eukaryota</taxon>
        <taxon>Metazoa</taxon>
        <taxon>Spiralia</taxon>
        <taxon>Lophotrochozoa</taxon>
        <taxon>Platyhelminthes</taxon>
        <taxon>Monogenea</taxon>
        <taxon>Polyopisthocotylea</taxon>
        <taxon>Polystomatidea</taxon>
        <taxon>Polystomatidae</taxon>
        <taxon>Protopolystoma</taxon>
    </lineage>
</organism>
<gene>
    <name evidence="2" type="ORF">PXEA_LOCUS25654</name>
</gene>
<dbReference type="Proteomes" id="UP000784294">
    <property type="component" value="Unassembled WGS sequence"/>
</dbReference>